<dbReference type="InterPro" id="IPR000253">
    <property type="entry name" value="FHA_dom"/>
</dbReference>
<keyword evidence="3" id="KW-1185">Reference proteome</keyword>
<dbReference type="CDD" id="cd00060">
    <property type="entry name" value="FHA"/>
    <property type="match status" value="1"/>
</dbReference>
<name>A0A4S4M8B1_9AGAM</name>
<dbReference type="SUPFAM" id="SSF49879">
    <property type="entry name" value="SMAD/FHA domain"/>
    <property type="match status" value="1"/>
</dbReference>
<evidence type="ECO:0000313" key="3">
    <source>
        <dbReference type="Proteomes" id="UP000310158"/>
    </source>
</evidence>
<feature type="domain" description="FHA" evidence="1">
    <location>
        <begin position="32"/>
        <end position="96"/>
    </location>
</feature>
<dbReference type="AlphaFoldDB" id="A0A4S4M8B1"/>
<dbReference type="EMBL" id="SGPL01000001">
    <property type="protein sequence ID" value="THH21572.1"/>
    <property type="molecule type" value="Genomic_DNA"/>
</dbReference>
<proteinExistence type="predicted"/>
<dbReference type="OrthoDB" id="687730at2759"/>
<protein>
    <recommendedName>
        <fullName evidence="1">FHA domain-containing protein</fullName>
    </recommendedName>
</protein>
<accession>A0A4S4M8B1</accession>
<dbReference type="Proteomes" id="UP000310158">
    <property type="component" value="Unassembled WGS sequence"/>
</dbReference>
<evidence type="ECO:0000313" key="2">
    <source>
        <dbReference type="EMBL" id="THH21572.1"/>
    </source>
</evidence>
<dbReference type="Pfam" id="PF00498">
    <property type="entry name" value="FHA"/>
    <property type="match status" value="1"/>
</dbReference>
<organism evidence="2 3">
    <name type="scientific">Bondarzewia mesenterica</name>
    <dbReference type="NCBI Taxonomy" id="1095465"/>
    <lineage>
        <taxon>Eukaryota</taxon>
        <taxon>Fungi</taxon>
        <taxon>Dikarya</taxon>
        <taxon>Basidiomycota</taxon>
        <taxon>Agaricomycotina</taxon>
        <taxon>Agaricomycetes</taxon>
        <taxon>Russulales</taxon>
        <taxon>Bondarzewiaceae</taxon>
        <taxon>Bondarzewia</taxon>
    </lineage>
</organism>
<dbReference type="InterPro" id="IPR008984">
    <property type="entry name" value="SMAD_FHA_dom_sf"/>
</dbReference>
<comment type="caution">
    <text evidence="2">The sequence shown here is derived from an EMBL/GenBank/DDBJ whole genome shotgun (WGS) entry which is preliminary data.</text>
</comment>
<gene>
    <name evidence="2" type="ORF">EW146_g45</name>
</gene>
<dbReference type="SMART" id="SM00240">
    <property type="entry name" value="FHA"/>
    <property type="match status" value="1"/>
</dbReference>
<evidence type="ECO:0000259" key="1">
    <source>
        <dbReference type="PROSITE" id="PS50006"/>
    </source>
</evidence>
<dbReference type="Gene3D" id="2.60.200.20">
    <property type="match status" value="1"/>
</dbReference>
<dbReference type="PROSITE" id="PS50006">
    <property type="entry name" value="FHA_DOMAIN"/>
    <property type="match status" value="1"/>
</dbReference>
<sequence length="139" mass="14969">MNVMLCKTISLSPLADSAPFTARYIPLAVQPVILGREKMAGNGAAAPTNGLFSIVGGESDDLPVSPVHAELYTKDRHVYIKDLDSVHGTWVDDEKIKMPKLLETGSIIELGIQLEQSADTPDSSIDTKRPIRAKVTIVG</sequence>
<reference evidence="2 3" key="1">
    <citation type="submission" date="2019-02" db="EMBL/GenBank/DDBJ databases">
        <title>Genome sequencing of the rare red list fungi Bondarzewia mesenterica.</title>
        <authorList>
            <person name="Buettner E."/>
            <person name="Kellner H."/>
        </authorList>
    </citation>
    <scope>NUCLEOTIDE SEQUENCE [LARGE SCALE GENOMIC DNA]</scope>
    <source>
        <strain evidence="2 3">DSM 108281</strain>
    </source>
</reference>